<dbReference type="Proteomes" id="UP001461498">
    <property type="component" value="Unassembled WGS sequence"/>
</dbReference>
<keyword evidence="6 10" id="KW-1133">Transmembrane helix</keyword>
<dbReference type="EMBL" id="JAPXFL010000004">
    <property type="protein sequence ID" value="KAK9508111.1"/>
    <property type="molecule type" value="Genomic_DNA"/>
</dbReference>
<keyword evidence="5" id="KW-0276">Fatty acid metabolism</keyword>
<dbReference type="InterPro" id="IPR002076">
    <property type="entry name" value="ELO_fam"/>
</dbReference>
<comment type="subcellular location">
    <subcellularLocation>
        <location evidence="1">Membrane</location>
        <topology evidence="1">Multi-pass membrane protein</topology>
    </subcellularLocation>
</comment>
<comment type="caution">
    <text evidence="11">The sequence shown here is derived from an EMBL/GenBank/DDBJ whole genome shotgun (WGS) entry which is preliminary data.</text>
</comment>
<name>A0AAW1DBF5_9HEMI</name>
<evidence type="ECO:0000256" key="2">
    <source>
        <dbReference type="ARBA" id="ARBA00022516"/>
    </source>
</evidence>
<keyword evidence="3" id="KW-0808">Transferase</keyword>
<evidence type="ECO:0008006" key="13">
    <source>
        <dbReference type="Google" id="ProtNLM"/>
    </source>
</evidence>
<keyword evidence="9" id="KW-0275">Fatty acid biosynthesis</keyword>
<reference evidence="11 12" key="1">
    <citation type="submission" date="2022-12" db="EMBL/GenBank/DDBJ databases">
        <title>Chromosome-level genome assembly of true bugs.</title>
        <authorList>
            <person name="Ma L."/>
            <person name="Li H."/>
        </authorList>
    </citation>
    <scope>NUCLEOTIDE SEQUENCE [LARGE SCALE GENOMIC DNA]</scope>
    <source>
        <strain evidence="11">Lab_2022b</strain>
    </source>
</reference>
<accession>A0AAW1DBF5</accession>
<keyword evidence="7" id="KW-0443">Lipid metabolism</keyword>
<dbReference type="GO" id="GO:0006633">
    <property type="term" value="P:fatty acid biosynthetic process"/>
    <property type="evidence" value="ECO:0007669"/>
    <property type="project" value="UniProtKB-KW"/>
</dbReference>
<evidence type="ECO:0000256" key="8">
    <source>
        <dbReference type="ARBA" id="ARBA00023136"/>
    </source>
</evidence>
<dbReference type="Pfam" id="PF01151">
    <property type="entry name" value="ELO"/>
    <property type="match status" value="1"/>
</dbReference>
<organism evidence="11 12">
    <name type="scientific">Rhynocoris fuscipes</name>
    <dbReference type="NCBI Taxonomy" id="488301"/>
    <lineage>
        <taxon>Eukaryota</taxon>
        <taxon>Metazoa</taxon>
        <taxon>Ecdysozoa</taxon>
        <taxon>Arthropoda</taxon>
        <taxon>Hexapoda</taxon>
        <taxon>Insecta</taxon>
        <taxon>Pterygota</taxon>
        <taxon>Neoptera</taxon>
        <taxon>Paraneoptera</taxon>
        <taxon>Hemiptera</taxon>
        <taxon>Heteroptera</taxon>
        <taxon>Panheteroptera</taxon>
        <taxon>Cimicomorpha</taxon>
        <taxon>Reduviidae</taxon>
        <taxon>Harpactorinae</taxon>
        <taxon>Harpactorini</taxon>
        <taxon>Rhynocoris</taxon>
    </lineage>
</organism>
<evidence type="ECO:0000256" key="3">
    <source>
        <dbReference type="ARBA" id="ARBA00022679"/>
    </source>
</evidence>
<keyword evidence="12" id="KW-1185">Reference proteome</keyword>
<evidence type="ECO:0000256" key="1">
    <source>
        <dbReference type="ARBA" id="ARBA00004141"/>
    </source>
</evidence>
<feature type="transmembrane region" description="Helical" evidence="10">
    <location>
        <begin position="6"/>
        <end position="26"/>
    </location>
</feature>
<evidence type="ECO:0000256" key="4">
    <source>
        <dbReference type="ARBA" id="ARBA00022692"/>
    </source>
</evidence>
<dbReference type="GO" id="GO:0016020">
    <property type="term" value="C:membrane"/>
    <property type="evidence" value="ECO:0007669"/>
    <property type="project" value="UniProtKB-SubCell"/>
</dbReference>
<sequence length="65" mass="7539">MSSPIPIALILFGYWYFVTKLGRDLMEHRKPFNLEKVMVVYNIGQSIINAMMGFQVCISSIICYF</sequence>
<protein>
    <recommendedName>
        <fullName evidence="13">Very-long-chain 3-oxoacyl-CoA synthase</fullName>
    </recommendedName>
</protein>
<keyword evidence="8 10" id="KW-0472">Membrane</keyword>
<keyword evidence="2" id="KW-0444">Lipid biosynthesis</keyword>
<evidence type="ECO:0000313" key="11">
    <source>
        <dbReference type="EMBL" id="KAK9508111.1"/>
    </source>
</evidence>
<keyword evidence="4 10" id="KW-0812">Transmembrane</keyword>
<dbReference type="GO" id="GO:0009922">
    <property type="term" value="F:fatty acid elongase activity"/>
    <property type="evidence" value="ECO:0007669"/>
    <property type="project" value="InterPro"/>
</dbReference>
<evidence type="ECO:0000256" key="10">
    <source>
        <dbReference type="SAM" id="Phobius"/>
    </source>
</evidence>
<proteinExistence type="predicted"/>
<evidence type="ECO:0000256" key="7">
    <source>
        <dbReference type="ARBA" id="ARBA00023098"/>
    </source>
</evidence>
<evidence type="ECO:0000256" key="5">
    <source>
        <dbReference type="ARBA" id="ARBA00022832"/>
    </source>
</evidence>
<feature type="transmembrane region" description="Helical" evidence="10">
    <location>
        <begin position="38"/>
        <end position="62"/>
    </location>
</feature>
<evidence type="ECO:0000256" key="6">
    <source>
        <dbReference type="ARBA" id="ARBA00022989"/>
    </source>
</evidence>
<evidence type="ECO:0000313" key="12">
    <source>
        <dbReference type="Proteomes" id="UP001461498"/>
    </source>
</evidence>
<dbReference type="AlphaFoldDB" id="A0AAW1DBF5"/>
<evidence type="ECO:0000256" key="9">
    <source>
        <dbReference type="ARBA" id="ARBA00023160"/>
    </source>
</evidence>
<gene>
    <name evidence="11" type="ORF">O3M35_007844</name>
</gene>